<keyword evidence="1" id="KW-1185">Reference proteome</keyword>
<sequence>MTDNFFIKNWNVFLDASLIARTNGARYWEVIRDGKTARSPLAYNQIITEIVSIIGELEIESAPEKITFEFNNIKAIRKMSRSCEHITLFN</sequence>
<proteinExistence type="predicted"/>
<evidence type="ECO:0000313" key="2">
    <source>
        <dbReference type="WBParaSite" id="ALUE_0000138801-mRNA-1"/>
    </source>
</evidence>
<protein>
    <submittedName>
        <fullName evidence="2">RNase H domain-containing protein</fullName>
    </submittedName>
</protein>
<organism evidence="1 2">
    <name type="scientific">Ascaris lumbricoides</name>
    <name type="common">Giant roundworm</name>
    <dbReference type="NCBI Taxonomy" id="6252"/>
    <lineage>
        <taxon>Eukaryota</taxon>
        <taxon>Metazoa</taxon>
        <taxon>Ecdysozoa</taxon>
        <taxon>Nematoda</taxon>
        <taxon>Chromadorea</taxon>
        <taxon>Rhabditida</taxon>
        <taxon>Spirurina</taxon>
        <taxon>Ascaridomorpha</taxon>
        <taxon>Ascaridoidea</taxon>
        <taxon>Ascarididae</taxon>
        <taxon>Ascaris</taxon>
    </lineage>
</organism>
<reference evidence="2" key="1">
    <citation type="submission" date="2017-02" db="UniProtKB">
        <authorList>
            <consortium name="WormBaseParasite"/>
        </authorList>
    </citation>
    <scope>IDENTIFICATION</scope>
</reference>
<accession>A0A0M3HIP3</accession>
<name>A0A0M3HIP3_ASCLU</name>
<evidence type="ECO:0000313" key="1">
    <source>
        <dbReference type="Proteomes" id="UP000036681"/>
    </source>
</evidence>
<dbReference type="Proteomes" id="UP000036681">
    <property type="component" value="Unplaced"/>
</dbReference>
<dbReference type="WBParaSite" id="ALUE_0000138801-mRNA-1">
    <property type="protein sequence ID" value="ALUE_0000138801-mRNA-1"/>
    <property type="gene ID" value="ALUE_0000138801"/>
</dbReference>
<dbReference type="AlphaFoldDB" id="A0A0M3HIP3"/>